<feature type="compositionally biased region" description="Acidic residues" evidence="7">
    <location>
        <begin position="1218"/>
        <end position="1255"/>
    </location>
</feature>
<dbReference type="InterPro" id="IPR018327">
    <property type="entry name" value="BHD_2"/>
</dbReference>
<feature type="region of interest" description="Disordered" evidence="7">
    <location>
        <begin position="1178"/>
        <end position="1255"/>
    </location>
</feature>
<feature type="compositionally biased region" description="Low complexity" evidence="7">
    <location>
        <begin position="226"/>
        <end position="238"/>
    </location>
</feature>
<evidence type="ECO:0000259" key="9">
    <source>
        <dbReference type="SMART" id="SM01031"/>
    </source>
</evidence>
<feature type="region of interest" description="Disordered" evidence="7">
    <location>
        <begin position="1"/>
        <end position="58"/>
    </location>
</feature>
<dbReference type="Pfam" id="PF10403">
    <property type="entry name" value="BHD_1"/>
    <property type="match status" value="1"/>
</dbReference>
<dbReference type="GO" id="GO:0071942">
    <property type="term" value="C:XPC complex"/>
    <property type="evidence" value="ECO:0007669"/>
    <property type="project" value="TreeGrafter"/>
</dbReference>
<organism evidence="12">
    <name type="scientific">Thrips palmi</name>
    <name type="common">Melon thrips</name>
    <dbReference type="NCBI Taxonomy" id="161013"/>
    <lineage>
        <taxon>Eukaryota</taxon>
        <taxon>Metazoa</taxon>
        <taxon>Ecdysozoa</taxon>
        <taxon>Arthropoda</taxon>
        <taxon>Hexapoda</taxon>
        <taxon>Insecta</taxon>
        <taxon>Pterygota</taxon>
        <taxon>Neoptera</taxon>
        <taxon>Paraneoptera</taxon>
        <taxon>Thysanoptera</taxon>
        <taxon>Terebrantia</taxon>
        <taxon>Thripoidea</taxon>
        <taxon>Thripidae</taxon>
        <taxon>Thrips</taxon>
    </lineage>
</organism>
<dbReference type="KEGG" id="tpal:117646991"/>
<evidence type="ECO:0000313" key="11">
    <source>
        <dbReference type="Proteomes" id="UP000515158"/>
    </source>
</evidence>
<dbReference type="CTD" id="7508"/>
<sequence length="1255" mass="139425">MSKLQLRSKRKTDSPTNLKVQAKSDVPLTKKAKTAAKVDVSDSESSSDEFVRPSKDLKVNAGILLSRNGPSPVPDFSSIEKSIFSGVSKLSDSDSDDSDFEEVPAPSRSLNESAKDDSGILSNDSEQNSKVKTAVQESVKEKVPSKPVRSSRRKPATKDKDEAPKSKTEKQPVKKPADVAEPLSDAKGKGKGSRAVKRKNEEVENTSVSPGKQIKHKDEPEKKSSTRSSRSRPSTSTTKVEEEEKKPKGNGLAKKGKVCGKGEKVTSELKEGKTSNKVVVKEEDPANVDNLDIAQLLALGEGLKFEAKSEHSDSDSDEWEEVDPNEVKKHEIPKEGVQITLDMPEFSWRRKKQKDHQACLQAEMNRAFNRVRKELQLLCHKTSLLLWVAHGIFLNRTINSENVLGMALSLVPPDLCDLPKSPGSKYINKLLQWFATRFECSEGFPEDIVGGKTRALTAVLEQNFTRKYAKSTKEMTFMFVAVLRAVGIEARLVISFQPMPLKPQSDELLSINSKKRGRATKKETKEDSEAEDDPAPVVSSPYFEKKGKASVSKETGKAKAKGNSGNGNEKLSKSGGAPKPSSSAVKGSESNVKGRKQSGKSDPATAKSPPKVRELRRKSSKKSYSEKTDSDNEDSDDEEKELPILSPGRKKDDKTLSERLKAAAAKRTPTNRRFSLQSTASKARKSTKDSDSDFEPEPKRDSGVGSSRSSTSPKKKTSSRRSQSENSESDSDSDFEKKPKASQSSKKATKKTPPKGRQSKGRPSKSKGNGNKVLSSDDDSGKKKPTCSGFDYWIEVYLKDDDRWTCVDVPSKKVDSTKNILAKATQPVCYVIAFNVDGTLKDVTKRYSPKFSQVTAKQRVSADWWSKSLKPFAPKHSAREAAEDSEMNLVELDRPMPKTVAECKNHPLYVLTRHLLKFEAIYPPDSPSLGFVRSEPIYARQNVYTLRSRETWMKEAKVVRLGEKPYKVVKQPKWDRLAHKMITDRPLEVFGPWQVEDYVPPPAVDGKVPRNAYGNVELFKPTMLPKGTVHLQVPSLSRVAKKLQIDCAPAVVGFDYHSGGCHPTFDGFVVCEEFVDVLMDAWNKDIDESAKRREEKHEKRIYGNWRRLIKGLLIREALKARYDFNGEAGAQDLDQAGSSQPSGSKASVNPEALQAARIVREDAPVTCLFPKLMANIRAQKTRQKRSAPNEKKKPPKGKNVKQSQSQKGKGRKKRKDETSEEEESDWDSTTTEEDDVNMVLLSDEDSGSEFEDLKR</sequence>
<feature type="domain" description="Rad4 beta-hairpin" evidence="9">
    <location>
        <begin position="946"/>
        <end position="1001"/>
    </location>
</feature>
<keyword evidence="6" id="KW-0539">Nucleus</keyword>
<dbReference type="SMART" id="SM01032">
    <property type="entry name" value="BHD_3"/>
    <property type="match status" value="1"/>
</dbReference>
<dbReference type="RefSeq" id="XP_034244347.1">
    <property type="nucleotide sequence ID" value="XM_034388456.1"/>
</dbReference>
<feature type="region of interest" description="Disordered" evidence="7">
    <location>
        <begin position="507"/>
        <end position="784"/>
    </location>
</feature>
<comment type="similarity">
    <text evidence="2">Belongs to the XPC family.</text>
</comment>
<dbReference type="FunCoup" id="A0A6P8ZAU0">
    <property type="interactions" value="1601"/>
</dbReference>
<feature type="compositionally biased region" description="Basic and acidic residues" evidence="7">
    <location>
        <begin position="649"/>
        <end position="661"/>
    </location>
</feature>
<dbReference type="Pfam" id="PF10405">
    <property type="entry name" value="BHD_3"/>
    <property type="match status" value="1"/>
</dbReference>
<dbReference type="AlphaFoldDB" id="A0A6P8ZAU0"/>
<gene>
    <name evidence="12" type="primary">LOC117646991</name>
</gene>
<evidence type="ECO:0000259" key="10">
    <source>
        <dbReference type="SMART" id="SM01032"/>
    </source>
</evidence>
<dbReference type="InterPro" id="IPR018326">
    <property type="entry name" value="Rad4_beta-hairpin_dom1"/>
</dbReference>
<feature type="compositionally biased region" description="Basic and acidic residues" evidence="7">
    <location>
        <begin position="49"/>
        <end position="58"/>
    </location>
</feature>
<feature type="compositionally biased region" description="Basic residues" evidence="7">
    <location>
        <begin position="1"/>
        <end position="10"/>
    </location>
</feature>
<dbReference type="Gene3D" id="3.30.70.2460">
    <property type="entry name" value="Rad4, beta-hairpin domain BHD3"/>
    <property type="match status" value="1"/>
</dbReference>
<feature type="region of interest" description="Disordered" evidence="7">
    <location>
        <begin position="87"/>
        <end position="277"/>
    </location>
</feature>
<dbReference type="Gene3D" id="2.20.20.110">
    <property type="entry name" value="Rad4, beta-hairpin domain BHD1"/>
    <property type="match status" value="1"/>
</dbReference>
<feature type="compositionally biased region" description="Basic and acidic residues" evidence="7">
    <location>
        <begin position="260"/>
        <end position="277"/>
    </location>
</feature>
<dbReference type="InterPro" id="IPR042488">
    <property type="entry name" value="Rad4_BHD3_sf"/>
</dbReference>
<evidence type="ECO:0000256" key="7">
    <source>
        <dbReference type="SAM" id="MobiDB-lite"/>
    </source>
</evidence>
<feature type="compositionally biased region" description="Polar residues" evidence="7">
    <location>
        <begin position="120"/>
        <end position="131"/>
    </location>
</feature>
<keyword evidence="4" id="KW-0238">DNA-binding</keyword>
<reference evidence="12" key="1">
    <citation type="submission" date="2025-08" db="UniProtKB">
        <authorList>
            <consortium name="RefSeq"/>
        </authorList>
    </citation>
    <scope>IDENTIFICATION</scope>
    <source>
        <tissue evidence="12">Total insect</tissue>
    </source>
</reference>
<dbReference type="SUPFAM" id="SSF54001">
    <property type="entry name" value="Cysteine proteinases"/>
    <property type="match status" value="1"/>
</dbReference>
<evidence type="ECO:0000256" key="1">
    <source>
        <dbReference type="ARBA" id="ARBA00004123"/>
    </source>
</evidence>
<evidence type="ECO:0000256" key="3">
    <source>
        <dbReference type="ARBA" id="ARBA00022763"/>
    </source>
</evidence>
<dbReference type="GO" id="GO:0005737">
    <property type="term" value="C:cytoplasm"/>
    <property type="evidence" value="ECO:0007669"/>
    <property type="project" value="TreeGrafter"/>
</dbReference>
<dbReference type="SMART" id="SM01030">
    <property type="entry name" value="BHD_1"/>
    <property type="match status" value="1"/>
</dbReference>
<dbReference type="InterPro" id="IPR018328">
    <property type="entry name" value="Rad4_beta-hairpin_dom3"/>
</dbReference>
<comment type="subcellular location">
    <subcellularLocation>
        <location evidence="1">Nucleus</location>
    </subcellularLocation>
</comment>
<dbReference type="GO" id="GO:0003697">
    <property type="term" value="F:single-stranded DNA binding"/>
    <property type="evidence" value="ECO:0007669"/>
    <property type="project" value="TreeGrafter"/>
</dbReference>
<dbReference type="SMART" id="SM01031">
    <property type="entry name" value="BHD_2"/>
    <property type="match status" value="1"/>
</dbReference>
<dbReference type="Gene3D" id="3.90.260.10">
    <property type="entry name" value="Transglutaminase-like"/>
    <property type="match status" value="2"/>
</dbReference>
<dbReference type="GO" id="GO:0000111">
    <property type="term" value="C:nucleotide-excision repair factor 2 complex"/>
    <property type="evidence" value="ECO:0007669"/>
    <property type="project" value="TreeGrafter"/>
</dbReference>
<protein>
    <submittedName>
        <fullName evidence="12">DNA repair protein complementing XP-C cells homolog isoform X1</fullName>
    </submittedName>
</protein>
<feature type="compositionally biased region" description="Basic residues" evidence="7">
    <location>
        <begin position="747"/>
        <end position="765"/>
    </location>
</feature>
<dbReference type="PANTHER" id="PTHR12135:SF0">
    <property type="entry name" value="DNA REPAIR PROTEIN COMPLEMENTING XP-C CELLS"/>
    <property type="match status" value="1"/>
</dbReference>
<dbReference type="InterPro" id="IPR004583">
    <property type="entry name" value="DNA_repair_Rad4"/>
</dbReference>
<evidence type="ECO:0000259" key="8">
    <source>
        <dbReference type="SMART" id="SM01030"/>
    </source>
</evidence>
<feature type="compositionally biased region" description="Polar residues" evidence="7">
    <location>
        <begin position="671"/>
        <end position="681"/>
    </location>
</feature>
<dbReference type="Pfam" id="PF03835">
    <property type="entry name" value="Rad4"/>
    <property type="match status" value="1"/>
</dbReference>
<feature type="domain" description="Rad4 beta-hairpin" evidence="8">
    <location>
        <begin position="892"/>
        <end position="944"/>
    </location>
</feature>
<feature type="compositionally biased region" description="Acidic residues" evidence="7">
    <location>
        <begin position="93"/>
        <end position="102"/>
    </location>
</feature>
<feature type="compositionally biased region" description="Basic and acidic residues" evidence="7">
    <location>
        <begin position="156"/>
        <end position="188"/>
    </location>
</feature>
<dbReference type="InterPro" id="IPR018325">
    <property type="entry name" value="Rad4/PNGase_transGLS-fold"/>
</dbReference>
<dbReference type="Proteomes" id="UP000515158">
    <property type="component" value="Unplaced"/>
</dbReference>
<feature type="compositionally biased region" description="Low complexity" evidence="7">
    <location>
        <begin position="703"/>
        <end position="712"/>
    </location>
</feature>
<feature type="compositionally biased region" description="Low complexity" evidence="7">
    <location>
        <begin position="561"/>
        <end position="584"/>
    </location>
</feature>
<dbReference type="InParanoid" id="A0A6P8ZAU0"/>
<evidence type="ECO:0000313" key="12">
    <source>
        <dbReference type="RefSeq" id="XP_034244347.1"/>
    </source>
</evidence>
<feature type="domain" description="Rad4 beta-hairpin" evidence="10">
    <location>
        <begin position="1008"/>
        <end position="1082"/>
    </location>
</feature>
<dbReference type="GeneID" id="117646991"/>
<dbReference type="InterPro" id="IPR036985">
    <property type="entry name" value="Transglutaminase-like_sf"/>
</dbReference>
<accession>A0A6P8ZAU0</accession>
<feature type="compositionally biased region" description="Acidic residues" evidence="7">
    <location>
        <begin position="631"/>
        <end position="640"/>
    </location>
</feature>
<keyword evidence="11" id="KW-1185">Reference proteome</keyword>
<evidence type="ECO:0000256" key="4">
    <source>
        <dbReference type="ARBA" id="ARBA00023125"/>
    </source>
</evidence>
<dbReference type="NCBIfam" id="TIGR00605">
    <property type="entry name" value="rad4"/>
    <property type="match status" value="1"/>
</dbReference>
<keyword evidence="5" id="KW-0234">DNA repair</keyword>
<dbReference type="InterPro" id="IPR038765">
    <property type="entry name" value="Papain-like_cys_pep_sf"/>
</dbReference>
<dbReference type="InterPro" id="IPR018026">
    <property type="entry name" value="DNA_repair_Rad4-like"/>
</dbReference>
<proteinExistence type="inferred from homology"/>
<feature type="compositionally biased region" description="Basic and acidic residues" evidence="7">
    <location>
        <begin position="686"/>
        <end position="702"/>
    </location>
</feature>
<keyword evidence="3" id="KW-0227">DNA damage</keyword>
<evidence type="ECO:0000256" key="6">
    <source>
        <dbReference type="ARBA" id="ARBA00023242"/>
    </source>
</evidence>
<dbReference type="GO" id="GO:0003684">
    <property type="term" value="F:damaged DNA binding"/>
    <property type="evidence" value="ECO:0007669"/>
    <property type="project" value="InterPro"/>
</dbReference>
<dbReference type="GO" id="GO:0006298">
    <property type="term" value="P:mismatch repair"/>
    <property type="evidence" value="ECO:0007669"/>
    <property type="project" value="TreeGrafter"/>
</dbReference>
<evidence type="ECO:0000256" key="2">
    <source>
        <dbReference type="ARBA" id="ARBA00009525"/>
    </source>
</evidence>
<evidence type="ECO:0000256" key="5">
    <source>
        <dbReference type="ARBA" id="ARBA00023204"/>
    </source>
</evidence>
<dbReference type="FunFam" id="3.30.70.2460:FF:000001">
    <property type="entry name" value="DNA repair protein Rad4 family"/>
    <property type="match status" value="1"/>
</dbReference>
<dbReference type="PANTHER" id="PTHR12135">
    <property type="entry name" value="DNA REPAIR PROTEIN XP-C / RAD4"/>
    <property type="match status" value="1"/>
</dbReference>
<dbReference type="OrthoDB" id="300780at2759"/>
<dbReference type="GO" id="GO:0006289">
    <property type="term" value="P:nucleotide-excision repair"/>
    <property type="evidence" value="ECO:0007669"/>
    <property type="project" value="InterPro"/>
</dbReference>
<name>A0A6P8ZAU0_THRPL</name>